<dbReference type="Pfam" id="PF04014">
    <property type="entry name" value="MazE_antitoxin"/>
    <property type="match status" value="1"/>
</dbReference>
<sequence length="79" mass="8853">MRVIAKVTSKGQITVPREVRKLLGLKQGDGLVFEIKGNTVTLMPPAEDNPFDAFIGTLPLLPRDARTFWREMRDGDAQE</sequence>
<dbReference type="SMART" id="SM00966">
    <property type="entry name" value="SpoVT_AbrB"/>
    <property type="match status" value="1"/>
</dbReference>
<evidence type="ECO:0000256" key="1">
    <source>
        <dbReference type="PROSITE-ProRule" id="PRU01076"/>
    </source>
</evidence>
<reference evidence="4" key="1">
    <citation type="submission" date="2016-10" db="EMBL/GenBank/DDBJ databases">
        <authorList>
            <person name="Varghese N."/>
            <person name="Submissions S."/>
        </authorList>
    </citation>
    <scope>NUCLEOTIDE SEQUENCE [LARGE SCALE GENOMIC DNA]</scope>
    <source>
        <strain evidence="4">CGMCC 1.10218</strain>
    </source>
</reference>
<gene>
    <name evidence="3" type="ORF">SAMN04488058_1474</name>
</gene>
<dbReference type="SUPFAM" id="SSF89447">
    <property type="entry name" value="AbrB/MazE/MraZ-like"/>
    <property type="match status" value="1"/>
</dbReference>
<proteinExistence type="predicted"/>
<evidence type="ECO:0000313" key="4">
    <source>
        <dbReference type="Proteomes" id="UP000199223"/>
    </source>
</evidence>
<dbReference type="OrthoDB" id="9811597at2"/>
<dbReference type="Proteomes" id="UP000199223">
    <property type="component" value="Unassembled WGS sequence"/>
</dbReference>
<keyword evidence="4" id="KW-1185">Reference proteome</keyword>
<keyword evidence="1" id="KW-0238">DNA-binding</keyword>
<dbReference type="PROSITE" id="PS51740">
    <property type="entry name" value="SPOVT_ABRB"/>
    <property type="match status" value="1"/>
</dbReference>
<dbReference type="RefSeq" id="WP_092265893.1">
    <property type="nucleotide sequence ID" value="NZ_FNZA01000047.1"/>
</dbReference>
<evidence type="ECO:0000259" key="2">
    <source>
        <dbReference type="PROSITE" id="PS51740"/>
    </source>
</evidence>
<dbReference type="InterPro" id="IPR037914">
    <property type="entry name" value="SpoVT-AbrB_sf"/>
</dbReference>
<dbReference type="InterPro" id="IPR007159">
    <property type="entry name" value="SpoVT-AbrB_dom"/>
</dbReference>
<protein>
    <submittedName>
        <fullName evidence="3">Looped-hinge helix DNA binding domain-containing protein, AbrB family</fullName>
    </submittedName>
</protein>
<dbReference type="STRING" id="856736.SAMN04488058_1474"/>
<feature type="domain" description="SpoVT-AbrB" evidence="2">
    <location>
        <begin position="2"/>
        <end position="47"/>
    </location>
</feature>
<dbReference type="GO" id="GO:0003677">
    <property type="term" value="F:DNA binding"/>
    <property type="evidence" value="ECO:0007669"/>
    <property type="project" value="UniProtKB-UniRule"/>
</dbReference>
<dbReference type="NCBIfam" id="TIGR01439">
    <property type="entry name" value="lp_hng_hel_AbrB"/>
    <property type="match status" value="1"/>
</dbReference>
<accession>A0A1H7CX41</accession>
<evidence type="ECO:0000313" key="3">
    <source>
        <dbReference type="EMBL" id="SEJ94238.1"/>
    </source>
</evidence>
<name>A0A1H7CX41_9DEIO</name>
<dbReference type="Gene3D" id="2.10.260.10">
    <property type="match status" value="1"/>
</dbReference>
<dbReference type="AlphaFoldDB" id="A0A1H7CX41"/>
<dbReference type="EMBL" id="FNZA01000047">
    <property type="protein sequence ID" value="SEJ94238.1"/>
    <property type="molecule type" value="Genomic_DNA"/>
</dbReference>
<organism evidence="3 4">
    <name type="scientific">Deinococcus reticulitermitis</name>
    <dbReference type="NCBI Taxonomy" id="856736"/>
    <lineage>
        <taxon>Bacteria</taxon>
        <taxon>Thermotogati</taxon>
        <taxon>Deinococcota</taxon>
        <taxon>Deinococci</taxon>
        <taxon>Deinococcales</taxon>
        <taxon>Deinococcaceae</taxon>
        <taxon>Deinococcus</taxon>
    </lineage>
</organism>